<evidence type="ECO:0000256" key="9">
    <source>
        <dbReference type="ARBA" id="ARBA00023125"/>
    </source>
</evidence>
<evidence type="ECO:0000256" key="6">
    <source>
        <dbReference type="ARBA" id="ARBA00022741"/>
    </source>
</evidence>
<keyword evidence="9 12" id="KW-0238">DNA-binding</keyword>
<evidence type="ECO:0000256" key="8">
    <source>
        <dbReference type="ARBA" id="ARBA00022840"/>
    </source>
</evidence>
<evidence type="ECO:0000256" key="12">
    <source>
        <dbReference type="HAMAP-Rule" id="MF_00365"/>
    </source>
</evidence>
<dbReference type="PANTHER" id="PTHR32182:SF0">
    <property type="entry name" value="DNA REPLICATION AND REPAIR PROTEIN RECF"/>
    <property type="match status" value="1"/>
</dbReference>
<evidence type="ECO:0000256" key="1">
    <source>
        <dbReference type="ARBA" id="ARBA00004496"/>
    </source>
</evidence>
<comment type="subcellular location">
    <subcellularLocation>
        <location evidence="1 12 13">Cytoplasm</location>
    </subcellularLocation>
</comment>
<dbReference type="Gene3D" id="3.40.50.300">
    <property type="entry name" value="P-loop containing nucleotide triphosphate hydrolases"/>
    <property type="match status" value="1"/>
</dbReference>
<dbReference type="PANTHER" id="PTHR32182">
    <property type="entry name" value="DNA REPLICATION AND REPAIR PROTEIN RECF"/>
    <property type="match status" value="1"/>
</dbReference>
<evidence type="ECO:0000259" key="14">
    <source>
        <dbReference type="Pfam" id="PF02463"/>
    </source>
</evidence>
<keyword evidence="11 12" id="KW-0742">SOS response</keyword>
<feature type="binding site" evidence="12">
    <location>
        <begin position="30"/>
        <end position="37"/>
    </location>
    <ligand>
        <name>ATP</name>
        <dbReference type="ChEBI" id="CHEBI:30616"/>
    </ligand>
</feature>
<dbReference type="GO" id="GO:0006260">
    <property type="term" value="P:DNA replication"/>
    <property type="evidence" value="ECO:0007669"/>
    <property type="project" value="UniProtKB-UniRule"/>
</dbReference>
<dbReference type="GO" id="GO:0005524">
    <property type="term" value="F:ATP binding"/>
    <property type="evidence" value="ECO:0007669"/>
    <property type="project" value="UniProtKB-UniRule"/>
</dbReference>
<feature type="domain" description="RecF/RecN/SMC N-terminal" evidence="14">
    <location>
        <begin position="3"/>
        <end position="359"/>
    </location>
</feature>
<dbReference type="InterPro" id="IPR027417">
    <property type="entry name" value="P-loop_NTPase"/>
</dbReference>
<dbReference type="InterPro" id="IPR003395">
    <property type="entry name" value="RecF/RecN/SMC_N"/>
</dbReference>
<keyword evidence="5 12" id="KW-0235">DNA replication</keyword>
<keyword evidence="10 12" id="KW-0234">DNA repair</keyword>
<dbReference type="GO" id="GO:0003697">
    <property type="term" value="F:single-stranded DNA binding"/>
    <property type="evidence" value="ECO:0007669"/>
    <property type="project" value="UniProtKB-UniRule"/>
</dbReference>
<dbReference type="HAMAP" id="MF_00365">
    <property type="entry name" value="RecF"/>
    <property type="match status" value="1"/>
</dbReference>
<keyword evidence="4 12" id="KW-0963">Cytoplasm</keyword>
<name>A0A1H8CIZ5_9FIRM</name>
<dbReference type="Proteomes" id="UP000199158">
    <property type="component" value="Unassembled WGS sequence"/>
</dbReference>
<proteinExistence type="inferred from homology"/>
<evidence type="ECO:0000256" key="13">
    <source>
        <dbReference type="RuleBase" id="RU000578"/>
    </source>
</evidence>
<dbReference type="SUPFAM" id="SSF52540">
    <property type="entry name" value="P-loop containing nucleoside triphosphate hydrolases"/>
    <property type="match status" value="1"/>
</dbReference>
<comment type="similarity">
    <text evidence="2 12 13">Belongs to the RecF family.</text>
</comment>
<comment type="function">
    <text evidence="12 13">The RecF protein is involved in DNA metabolism; it is required for DNA replication and normal SOS inducibility. RecF binds preferentially to single-stranded, linear DNA. It also seems to bind ATP.</text>
</comment>
<protein>
    <recommendedName>
        <fullName evidence="3 12">DNA replication and repair protein RecF</fullName>
    </recommendedName>
</protein>
<dbReference type="GO" id="GO:0009432">
    <property type="term" value="P:SOS response"/>
    <property type="evidence" value="ECO:0007669"/>
    <property type="project" value="UniProtKB-UniRule"/>
</dbReference>
<dbReference type="GO" id="GO:0000731">
    <property type="term" value="P:DNA synthesis involved in DNA repair"/>
    <property type="evidence" value="ECO:0007669"/>
    <property type="project" value="TreeGrafter"/>
</dbReference>
<evidence type="ECO:0000256" key="10">
    <source>
        <dbReference type="ARBA" id="ARBA00023204"/>
    </source>
</evidence>
<evidence type="ECO:0000256" key="7">
    <source>
        <dbReference type="ARBA" id="ARBA00022763"/>
    </source>
</evidence>
<gene>
    <name evidence="12" type="primary">recF</name>
    <name evidence="15" type="ORF">SAMN05216180_2160</name>
</gene>
<evidence type="ECO:0000256" key="5">
    <source>
        <dbReference type="ARBA" id="ARBA00022705"/>
    </source>
</evidence>
<keyword evidence="8 12" id="KW-0067">ATP-binding</keyword>
<dbReference type="RefSeq" id="WP_162840890.1">
    <property type="nucleotide sequence ID" value="NZ_FOCG01000002.1"/>
</dbReference>
<dbReference type="GO" id="GO:0005737">
    <property type="term" value="C:cytoplasm"/>
    <property type="evidence" value="ECO:0007669"/>
    <property type="project" value="UniProtKB-SubCell"/>
</dbReference>
<evidence type="ECO:0000256" key="11">
    <source>
        <dbReference type="ARBA" id="ARBA00023236"/>
    </source>
</evidence>
<dbReference type="InterPro" id="IPR018078">
    <property type="entry name" value="DNA-binding_RecF_CS"/>
</dbReference>
<sequence>MKIDALKLTNFRNIASLELQPVERVNIIYGNNAQGKTNLIEALWLLTGAKSFRGAKDAELLLFGSDYAKIEADFYKEGRVQTAQILFAAKKQAQLNEINLSSVTGLAGIFCAVVFSPSHLGLIQDGPSARRRFADTCICQISPKFIALMSDYNRTLLQRNSLLKDISYSAYLLDTLDVWDDRLAALSALIVKNRKQYLQRLAVHAGEIYSGISSEKETLHMRYAASAGLTDDIPAEQYKQWFLQVLAKARAEDIKTGCTSVGPHRDDIDFEINGVDVRSFGSQGQQRSSVLALKLAESRLISELLHDEPIILLDDVMSELDKNRQDYLLNHLSGNQVFITCCDKACFDNLQNGKAFHMVNGGLQNTQS</sequence>
<keyword evidence="7 12" id="KW-0227">DNA damage</keyword>
<dbReference type="EMBL" id="FOCG01000002">
    <property type="protein sequence ID" value="SEM94980.1"/>
    <property type="molecule type" value="Genomic_DNA"/>
</dbReference>
<evidence type="ECO:0000313" key="15">
    <source>
        <dbReference type="EMBL" id="SEM94980.1"/>
    </source>
</evidence>
<dbReference type="Pfam" id="PF02463">
    <property type="entry name" value="SMC_N"/>
    <property type="match status" value="1"/>
</dbReference>
<dbReference type="InterPro" id="IPR042174">
    <property type="entry name" value="RecF_2"/>
</dbReference>
<dbReference type="NCBIfam" id="TIGR00611">
    <property type="entry name" value="recf"/>
    <property type="match status" value="1"/>
</dbReference>
<evidence type="ECO:0000256" key="3">
    <source>
        <dbReference type="ARBA" id="ARBA00020170"/>
    </source>
</evidence>
<dbReference type="AlphaFoldDB" id="A0A1H8CIZ5"/>
<dbReference type="STRING" id="474960.SAMN05216180_2160"/>
<dbReference type="GO" id="GO:0006302">
    <property type="term" value="P:double-strand break repair"/>
    <property type="evidence" value="ECO:0007669"/>
    <property type="project" value="TreeGrafter"/>
</dbReference>
<keyword evidence="16" id="KW-1185">Reference proteome</keyword>
<evidence type="ECO:0000313" key="16">
    <source>
        <dbReference type="Proteomes" id="UP000199158"/>
    </source>
</evidence>
<dbReference type="PROSITE" id="PS00618">
    <property type="entry name" value="RECF_2"/>
    <property type="match status" value="1"/>
</dbReference>
<dbReference type="Gene3D" id="1.20.1050.90">
    <property type="entry name" value="RecF/RecN/SMC, N-terminal domain"/>
    <property type="match status" value="1"/>
</dbReference>
<evidence type="ECO:0000256" key="4">
    <source>
        <dbReference type="ARBA" id="ARBA00022490"/>
    </source>
</evidence>
<reference evidence="15 16" key="1">
    <citation type="submission" date="2016-10" db="EMBL/GenBank/DDBJ databases">
        <authorList>
            <person name="de Groot N.N."/>
        </authorList>
    </citation>
    <scope>NUCLEOTIDE SEQUENCE [LARGE SCALE GENOMIC DNA]</scope>
    <source>
        <strain evidence="15 16">CGMCC 1.5070</strain>
    </source>
</reference>
<evidence type="ECO:0000256" key="2">
    <source>
        <dbReference type="ARBA" id="ARBA00008016"/>
    </source>
</evidence>
<accession>A0A1H8CIZ5</accession>
<keyword evidence="6 12" id="KW-0547">Nucleotide-binding</keyword>
<dbReference type="InterPro" id="IPR001238">
    <property type="entry name" value="DNA-binding_RecF"/>
</dbReference>
<organism evidence="15 16">
    <name type="scientific">Hydrogenoanaerobacterium saccharovorans</name>
    <dbReference type="NCBI Taxonomy" id="474960"/>
    <lineage>
        <taxon>Bacteria</taxon>
        <taxon>Bacillati</taxon>
        <taxon>Bacillota</taxon>
        <taxon>Clostridia</taxon>
        <taxon>Eubacteriales</taxon>
        <taxon>Oscillospiraceae</taxon>
        <taxon>Hydrogenoanaerobacterium</taxon>
    </lineage>
</organism>